<keyword evidence="4" id="KW-0418">Kinase</keyword>
<dbReference type="InterPro" id="IPR050258">
    <property type="entry name" value="Leguminous_Lectin"/>
</dbReference>
<dbReference type="InterPro" id="IPR013320">
    <property type="entry name" value="ConA-like_dom_sf"/>
</dbReference>
<dbReference type="GO" id="GO:0030246">
    <property type="term" value="F:carbohydrate binding"/>
    <property type="evidence" value="ECO:0007669"/>
    <property type="project" value="UniProtKB-KW"/>
</dbReference>
<evidence type="ECO:0000259" key="3">
    <source>
        <dbReference type="Pfam" id="PF00139"/>
    </source>
</evidence>
<dbReference type="SUPFAM" id="SSF49899">
    <property type="entry name" value="Concanavalin A-like lectins/glucanases"/>
    <property type="match status" value="1"/>
</dbReference>
<reference evidence="5" key="2">
    <citation type="journal article" date="2017" name="J. Anim. Genet.">
        <title>Multiple reference genome sequences of hot pepper reveal the massive evolution of plant disease resistance genes by retroduplication.</title>
        <authorList>
            <person name="Kim S."/>
            <person name="Park J."/>
            <person name="Yeom S.-I."/>
            <person name="Kim Y.-M."/>
            <person name="Seo E."/>
            <person name="Kim K.-T."/>
            <person name="Kim M.-S."/>
            <person name="Lee J.M."/>
            <person name="Cheong K."/>
            <person name="Shin H.-S."/>
            <person name="Kim S.-B."/>
            <person name="Han K."/>
            <person name="Lee J."/>
            <person name="Park M."/>
            <person name="Lee H.-A."/>
            <person name="Lee H.-Y."/>
            <person name="Lee Y."/>
            <person name="Oh S."/>
            <person name="Lee J.H."/>
            <person name="Choi E."/>
            <person name="Choi E."/>
            <person name="Lee S.E."/>
            <person name="Jeon J."/>
            <person name="Kim H."/>
            <person name="Choi G."/>
            <person name="Song H."/>
            <person name="Lee J."/>
            <person name="Lee S.-C."/>
            <person name="Kwon J.-K."/>
            <person name="Lee H.-Y."/>
            <person name="Koo N."/>
            <person name="Hong Y."/>
            <person name="Kim R.W."/>
            <person name="Kang W.-H."/>
            <person name="Huh J.H."/>
            <person name="Kang B.-C."/>
            <person name="Yang T.-J."/>
            <person name="Lee Y.-H."/>
            <person name="Bennetzen J.L."/>
            <person name="Choi D."/>
        </authorList>
    </citation>
    <scope>NUCLEOTIDE SEQUENCE [LARGE SCALE GENOMIC DNA]</scope>
    <source>
        <strain evidence="5">cv. PBC81</strain>
    </source>
</reference>
<protein>
    <submittedName>
        <fullName evidence="4">L-type lectin-domain containing receptor kinase S.7</fullName>
    </submittedName>
</protein>
<gene>
    <name evidence="4" type="ORF">CQW23_02611</name>
</gene>
<comment type="caution">
    <text evidence="4">The sequence shown here is derived from an EMBL/GenBank/DDBJ whole genome shotgun (WGS) entry which is preliminary data.</text>
</comment>
<reference evidence="4 5" key="1">
    <citation type="journal article" date="2017" name="Genome Biol.">
        <title>New reference genome sequences of hot pepper reveal the massive evolution of plant disease-resistance genes by retroduplication.</title>
        <authorList>
            <person name="Kim S."/>
            <person name="Park J."/>
            <person name="Yeom S.I."/>
            <person name="Kim Y.M."/>
            <person name="Seo E."/>
            <person name="Kim K.T."/>
            <person name="Kim M.S."/>
            <person name="Lee J.M."/>
            <person name="Cheong K."/>
            <person name="Shin H.S."/>
            <person name="Kim S.B."/>
            <person name="Han K."/>
            <person name="Lee J."/>
            <person name="Park M."/>
            <person name="Lee H.A."/>
            <person name="Lee H.Y."/>
            <person name="Lee Y."/>
            <person name="Oh S."/>
            <person name="Lee J.H."/>
            <person name="Choi E."/>
            <person name="Choi E."/>
            <person name="Lee S.E."/>
            <person name="Jeon J."/>
            <person name="Kim H."/>
            <person name="Choi G."/>
            <person name="Song H."/>
            <person name="Lee J."/>
            <person name="Lee S.C."/>
            <person name="Kwon J.K."/>
            <person name="Lee H.Y."/>
            <person name="Koo N."/>
            <person name="Hong Y."/>
            <person name="Kim R.W."/>
            <person name="Kang W.H."/>
            <person name="Huh J.H."/>
            <person name="Kang B.C."/>
            <person name="Yang T.J."/>
            <person name="Lee Y.H."/>
            <person name="Bennetzen J.L."/>
            <person name="Choi D."/>
        </authorList>
    </citation>
    <scope>NUCLEOTIDE SEQUENCE [LARGE SCALE GENOMIC DNA]</scope>
    <source>
        <strain evidence="5">cv. PBC81</strain>
    </source>
</reference>
<keyword evidence="4" id="KW-0808">Transferase</keyword>
<keyword evidence="2" id="KW-0430">Lectin</keyword>
<evidence type="ECO:0000313" key="4">
    <source>
        <dbReference type="EMBL" id="PHT60248.1"/>
    </source>
</evidence>
<evidence type="ECO:0000256" key="1">
    <source>
        <dbReference type="ARBA" id="ARBA00007606"/>
    </source>
</evidence>
<dbReference type="GO" id="GO:0016301">
    <property type="term" value="F:kinase activity"/>
    <property type="evidence" value="ECO:0007669"/>
    <property type="project" value="UniProtKB-KW"/>
</dbReference>
<dbReference type="AlphaFoldDB" id="A0A2G2XS01"/>
<sequence>MRIEKLGLCPPSEFTALLAMSYAEFRHACAYRELYLMTLGSPGGGGFLGLVNSSQLIKNKFVAIAFDTKEDLHFYDPDDNHVGLDIDSLILIKTANVMLVGIDLKSRNLISSWIDYKSYETKLMVFLSCSSSKPKKPILIVDATYQRKYIFCGTDMKCSNMI</sequence>
<dbReference type="STRING" id="33114.A0A2G2XS01"/>
<dbReference type="OrthoDB" id="2019747at2759"/>
<dbReference type="PANTHER" id="PTHR32401:SF49">
    <property type="entry name" value="OS10G0129200 PROTEIN"/>
    <property type="match status" value="1"/>
</dbReference>
<feature type="domain" description="Legume lectin" evidence="3">
    <location>
        <begin position="44"/>
        <end position="141"/>
    </location>
</feature>
<comment type="similarity">
    <text evidence="1">Belongs to the leguminous lectin family.</text>
</comment>
<name>A0A2G2XS01_CAPBA</name>
<proteinExistence type="inferred from homology"/>
<dbReference type="Pfam" id="PF00139">
    <property type="entry name" value="Lectin_legB"/>
    <property type="match status" value="1"/>
</dbReference>
<evidence type="ECO:0000313" key="5">
    <source>
        <dbReference type="Proteomes" id="UP000224567"/>
    </source>
</evidence>
<accession>A0A2G2XS01</accession>
<dbReference type="Proteomes" id="UP000224567">
    <property type="component" value="Unassembled WGS sequence"/>
</dbReference>
<dbReference type="InterPro" id="IPR001220">
    <property type="entry name" value="Legume_lectin_dom"/>
</dbReference>
<organism evidence="4 5">
    <name type="scientific">Capsicum baccatum</name>
    <name type="common">Peruvian pepper</name>
    <dbReference type="NCBI Taxonomy" id="33114"/>
    <lineage>
        <taxon>Eukaryota</taxon>
        <taxon>Viridiplantae</taxon>
        <taxon>Streptophyta</taxon>
        <taxon>Embryophyta</taxon>
        <taxon>Tracheophyta</taxon>
        <taxon>Spermatophyta</taxon>
        <taxon>Magnoliopsida</taxon>
        <taxon>eudicotyledons</taxon>
        <taxon>Gunneridae</taxon>
        <taxon>Pentapetalae</taxon>
        <taxon>asterids</taxon>
        <taxon>lamiids</taxon>
        <taxon>Solanales</taxon>
        <taxon>Solanaceae</taxon>
        <taxon>Solanoideae</taxon>
        <taxon>Capsiceae</taxon>
        <taxon>Capsicum</taxon>
    </lineage>
</organism>
<keyword evidence="5" id="KW-1185">Reference proteome</keyword>
<keyword evidence="4" id="KW-0675">Receptor</keyword>
<dbReference type="PANTHER" id="PTHR32401">
    <property type="entry name" value="CONCANAVALIN A-LIKE LECTIN FAMILY PROTEIN"/>
    <property type="match status" value="1"/>
</dbReference>
<evidence type="ECO:0000256" key="2">
    <source>
        <dbReference type="ARBA" id="ARBA00022734"/>
    </source>
</evidence>
<dbReference type="EMBL" id="MLFT02000001">
    <property type="protein sequence ID" value="PHT60248.1"/>
    <property type="molecule type" value="Genomic_DNA"/>
</dbReference>
<dbReference type="Gene3D" id="2.60.120.200">
    <property type="match status" value="1"/>
</dbReference>